<dbReference type="GO" id="GO:0016491">
    <property type="term" value="F:oxidoreductase activity"/>
    <property type="evidence" value="ECO:0007669"/>
    <property type="project" value="InterPro"/>
</dbReference>
<dbReference type="PANTHER" id="PTHR21197">
    <property type="entry name" value="UDP-GALACTOPYRANOSE MUTASE"/>
    <property type="match status" value="1"/>
</dbReference>
<dbReference type="InterPro" id="IPR036188">
    <property type="entry name" value="FAD/NAD-bd_sf"/>
</dbReference>
<evidence type="ECO:0000259" key="1">
    <source>
        <dbReference type="Pfam" id="PF01593"/>
    </source>
</evidence>
<accession>A0A414NX38</accession>
<feature type="domain" description="Amine oxidase" evidence="1">
    <location>
        <begin position="12"/>
        <end position="428"/>
    </location>
</feature>
<dbReference type="GO" id="GO:0050660">
    <property type="term" value="F:flavin adenine dinucleotide binding"/>
    <property type="evidence" value="ECO:0007669"/>
    <property type="project" value="TreeGrafter"/>
</dbReference>
<evidence type="ECO:0000313" key="2">
    <source>
        <dbReference type="EMBL" id="RHF51801.1"/>
    </source>
</evidence>
<dbReference type="NCBIfam" id="NF005546">
    <property type="entry name" value="PRK07208.1-2"/>
    <property type="match status" value="1"/>
</dbReference>
<dbReference type="AlphaFoldDB" id="A0A414NX38"/>
<dbReference type="PANTHER" id="PTHR21197:SF0">
    <property type="entry name" value="UDP-GALACTOPYRANOSE MUTASE"/>
    <property type="match status" value="1"/>
</dbReference>
<dbReference type="EMBL" id="QRHE01000005">
    <property type="protein sequence ID" value="RHF51801.1"/>
    <property type="molecule type" value="Genomic_DNA"/>
</dbReference>
<dbReference type="NCBIfam" id="NF005549">
    <property type="entry name" value="PRK07208.1-5"/>
    <property type="match status" value="1"/>
</dbReference>
<dbReference type="InterPro" id="IPR002937">
    <property type="entry name" value="Amino_oxidase"/>
</dbReference>
<dbReference type="RefSeq" id="WP_118175986.1">
    <property type="nucleotide sequence ID" value="NZ_JAQEAO010000002.1"/>
</dbReference>
<sequence>MPQAIIIGAGPAGLTAAYELLKQTDIHPIVLEQEDFVGGIARTMVHNGCHIDVGGHRFFSKDPRVMALWKELLPVQGAPSLDDRLLHRDGELVQGGPDPEQTDRVMLLRMRLSRIRYLHHFFAYPVSLSGETIQNLGLARLFKVGIGYLHACIRPREEKSLEDFMVNRFGEELYRMFFRDYTHKVWGRYPDAIDADWGSQRIKGVSIRKALANLFSSKKTSEKETSFIDRFLYPKYGPGQLWQTMREEVEQMGGEVRLKSRVVRLLGTGKKLTGVVIETPDGEVTLKADYIFSSMPIAELADKLPDGALSDKAKATAEQLPYRDFITVGILADKLSLTNETAQPTLGNIPPDCWIYVQEPDIRMGRLQIFNNWSPYLVPDPEYQVWLGLEYFCSKGDALWQMRDEDFIAMAIEELAKMGIVQKEAVKDAVRYRIEKAYPAYFDAYESFPDVRAELDRIANLYCIGRNGQHRYNNMDHSMMTAFEAVRNIKEHLPDKENVWNVNTDKDYQETKKG</sequence>
<name>A0A414NX38_9FIRM</name>
<dbReference type="Pfam" id="PF01593">
    <property type="entry name" value="Amino_oxidase"/>
    <property type="match status" value="1"/>
</dbReference>
<reference evidence="2 3" key="1">
    <citation type="submission" date="2018-08" db="EMBL/GenBank/DDBJ databases">
        <title>A genome reference for cultivated species of the human gut microbiota.</title>
        <authorList>
            <person name="Zou Y."/>
            <person name="Xue W."/>
            <person name="Luo G."/>
        </authorList>
    </citation>
    <scope>NUCLEOTIDE SEQUENCE [LARGE SCALE GENOMIC DNA]</scope>
    <source>
        <strain evidence="2 3">AM25-21AC</strain>
    </source>
</reference>
<dbReference type="Proteomes" id="UP000283442">
    <property type="component" value="Unassembled WGS sequence"/>
</dbReference>
<dbReference type="SUPFAM" id="SSF51905">
    <property type="entry name" value="FAD/NAD(P)-binding domain"/>
    <property type="match status" value="1"/>
</dbReference>
<organism evidence="2 3">
    <name type="scientific">Mitsuokella multacida</name>
    <dbReference type="NCBI Taxonomy" id="52226"/>
    <lineage>
        <taxon>Bacteria</taxon>
        <taxon>Bacillati</taxon>
        <taxon>Bacillota</taxon>
        <taxon>Negativicutes</taxon>
        <taxon>Selenomonadales</taxon>
        <taxon>Selenomonadaceae</taxon>
        <taxon>Mitsuokella</taxon>
    </lineage>
</organism>
<comment type="caution">
    <text evidence="2">The sequence shown here is derived from an EMBL/GenBank/DDBJ whole genome shotgun (WGS) entry which is preliminary data.</text>
</comment>
<gene>
    <name evidence="2" type="ORF">DW674_06145</name>
</gene>
<evidence type="ECO:0000313" key="3">
    <source>
        <dbReference type="Proteomes" id="UP000283442"/>
    </source>
</evidence>
<proteinExistence type="predicted"/>
<protein>
    <submittedName>
        <fullName evidence="2">FAD-dependent oxidoreductase</fullName>
    </submittedName>
</protein>
<dbReference type="OrthoDB" id="9806565at2"/>
<dbReference type="GO" id="GO:0005829">
    <property type="term" value="C:cytosol"/>
    <property type="evidence" value="ECO:0007669"/>
    <property type="project" value="TreeGrafter"/>
</dbReference>
<dbReference type="PRINTS" id="PR00419">
    <property type="entry name" value="ADXRDTASE"/>
</dbReference>
<dbReference type="GO" id="GO:0008767">
    <property type="term" value="F:UDP-galactopyranose mutase activity"/>
    <property type="evidence" value="ECO:0007669"/>
    <property type="project" value="TreeGrafter"/>
</dbReference>
<dbReference type="Gene3D" id="3.50.50.60">
    <property type="entry name" value="FAD/NAD(P)-binding domain"/>
    <property type="match status" value="1"/>
</dbReference>